<organism evidence="3 4">
    <name type="scientific">Neodothiora populina</name>
    <dbReference type="NCBI Taxonomy" id="2781224"/>
    <lineage>
        <taxon>Eukaryota</taxon>
        <taxon>Fungi</taxon>
        <taxon>Dikarya</taxon>
        <taxon>Ascomycota</taxon>
        <taxon>Pezizomycotina</taxon>
        <taxon>Dothideomycetes</taxon>
        <taxon>Dothideomycetidae</taxon>
        <taxon>Dothideales</taxon>
        <taxon>Dothioraceae</taxon>
        <taxon>Neodothiora</taxon>
    </lineage>
</organism>
<evidence type="ECO:0000259" key="2">
    <source>
        <dbReference type="PROSITE" id="PS51782"/>
    </source>
</evidence>
<accession>A0ABR3P8J2</accession>
<feature type="region of interest" description="Disordered" evidence="1">
    <location>
        <begin position="161"/>
        <end position="183"/>
    </location>
</feature>
<feature type="domain" description="LysM" evidence="2">
    <location>
        <begin position="212"/>
        <end position="256"/>
    </location>
</feature>
<dbReference type="SMART" id="SM00257">
    <property type="entry name" value="LysM"/>
    <property type="match status" value="1"/>
</dbReference>
<reference evidence="3 4" key="1">
    <citation type="submission" date="2024-07" db="EMBL/GenBank/DDBJ databases">
        <title>Draft sequence of the Neodothiora populina.</title>
        <authorList>
            <person name="Drown D.D."/>
            <person name="Schuette U.S."/>
            <person name="Buechlein A.B."/>
            <person name="Rusch D.R."/>
            <person name="Winton L.W."/>
            <person name="Adams G.A."/>
        </authorList>
    </citation>
    <scope>NUCLEOTIDE SEQUENCE [LARGE SCALE GENOMIC DNA]</scope>
    <source>
        <strain evidence="3 4">CPC 39397</strain>
    </source>
</reference>
<comment type="caution">
    <text evidence="3">The sequence shown here is derived from an EMBL/GenBank/DDBJ whole genome shotgun (WGS) entry which is preliminary data.</text>
</comment>
<gene>
    <name evidence="3" type="ORF">AAFC00_002793</name>
</gene>
<dbReference type="GeneID" id="95976495"/>
<dbReference type="CDD" id="cd00118">
    <property type="entry name" value="LysM"/>
    <property type="match status" value="1"/>
</dbReference>
<evidence type="ECO:0000313" key="4">
    <source>
        <dbReference type="Proteomes" id="UP001562354"/>
    </source>
</evidence>
<dbReference type="EMBL" id="JBFMKM010000012">
    <property type="protein sequence ID" value="KAL1302392.1"/>
    <property type="molecule type" value="Genomic_DNA"/>
</dbReference>
<name>A0ABR3P8J2_9PEZI</name>
<protein>
    <recommendedName>
        <fullName evidence="2">LysM domain-containing protein</fullName>
    </recommendedName>
</protein>
<dbReference type="InterPro" id="IPR018392">
    <property type="entry name" value="LysM"/>
</dbReference>
<dbReference type="Gene3D" id="3.10.350.10">
    <property type="entry name" value="LysM domain"/>
    <property type="match status" value="1"/>
</dbReference>
<keyword evidence="4" id="KW-1185">Reference proteome</keyword>
<dbReference type="PROSITE" id="PS51782">
    <property type="entry name" value="LYSM"/>
    <property type="match status" value="1"/>
</dbReference>
<evidence type="ECO:0000256" key="1">
    <source>
        <dbReference type="SAM" id="MobiDB-lite"/>
    </source>
</evidence>
<dbReference type="RefSeq" id="XP_069198668.1">
    <property type="nucleotide sequence ID" value="XM_069342163.1"/>
</dbReference>
<sequence length="476" mass="50373">MSHTISIHNKSDHKQEFEVHGFNGNANITVPAHGTSKIAAPDGASGAIIALHDGHEGEEAEITKKGFGGNDFIDISNIVGAGGNVTVMQVAEPSTMKGDATFMQGLNEEWKKADQKTRDSVKPSLHFDKAGNVVRMDGTTNKPALIAFVRRFAEGKTYIDTGAWNGKTGDDGDNQQSKAGKGNRDIIVTYSDGDATPDGVKPANGHLPEDAHKYTVKAGDTFFSIAKDHGIAVEEIEKANPGVDAKKLQIGQVINLRPSSVVASTEHVGVSLHPVERVKALSAQLAPAGNEDNGKAPGILLSNKSKQEETYFFFDNYWNGNGTAGANFDHPLKSVKVAAGHTTFVSLATSFKGRVQRGKLIPATWAEFQIEASNDHKAHGDISVEQGNDGPATISSTDGTNVSGGFTTPINAPPAAFVTRSDGKRVIASTMGNWMGGPNEAAIKAQESIKHKAYVQGGTGVPDIASANKRLAVHFY</sequence>
<dbReference type="Proteomes" id="UP001562354">
    <property type="component" value="Unassembled WGS sequence"/>
</dbReference>
<dbReference type="InterPro" id="IPR036779">
    <property type="entry name" value="LysM_dom_sf"/>
</dbReference>
<evidence type="ECO:0000313" key="3">
    <source>
        <dbReference type="EMBL" id="KAL1302392.1"/>
    </source>
</evidence>
<dbReference type="Pfam" id="PF01476">
    <property type="entry name" value="LysM"/>
    <property type="match status" value="1"/>
</dbReference>
<dbReference type="SUPFAM" id="SSF54106">
    <property type="entry name" value="LysM domain"/>
    <property type="match status" value="1"/>
</dbReference>
<proteinExistence type="predicted"/>